<name>A0A0B7BQ15_9EUPU</name>
<dbReference type="InterPro" id="IPR036397">
    <property type="entry name" value="RNaseH_sf"/>
</dbReference>
<accession>A0A0B7BQ15</accession>
<proteinExistence type="predicted"/>
<organism evidence="2">
    <name type="scientific">Arion vulgaris</name>
    <dbReference type="NCBI Taxonomy" id="1028688"/>
    <lineage>
        <taxon>Eukaryota</taxon>
        <taxon>Metazoa</taxon>
        <taxon>Spiralia</taxon>
        <taxon>Lophotrochozoa</taxon>
        <taxon>Mollusca</taxon>
        <taxon>Gastropoda</taxon>
        <taxon>Heterobranchia</taxon>
        <taxon>Euthyneura</taxon>
        <taxon>Panpulmonata</taxon>
        <taxon>Eupulmonata</taxon>
        <taxon>Stylommatophora</taxon>
        <taxon>Helicina</taxon>
        <taxon>Arionoidea</taxon>
        <taxon>Arionidae</taxon>
        <taxon>Arion</taxon>
    </lineage>
</organism>
<dbReference type="EMBL" id="HACG01048082">
    <property type="protein sequence ID" value="CEK94947.1"/>
    <property type="molecule type" value="Transcribed_RNA"/>
</dbReference>
<sequence length="191" mass="21924">MQAAKQMVLSVAQNFFSKHCLQMDYHTEMNGLIFRDWLANTLLPALDRPSCIVMDNASYHNVVAHADKIPTSSSTKQDVMAWLAKENISFCCNNFKTELLQLVRQTKKSKIFIIDKVIAEHGHTSLRLPPYHSHLNPIELVWAAVKGQVAAVNKTFKLRDVKVLTRDALAKIDIEYWNKCEEHVLREEEAY</sequence>
<dbReference type="AlphaFoldDB" id="A0A0B7BQ15"/>
<dbReference type="Gene3D" id="3.30.420.10">
    <property type="entry name" value="Ribonuclease H-like superfamily/Ribonuclease H"/>
    <property type="match status" value="1"/>
</dbReference>
<dbReference type="PANTHER" id="PTHR33939:SF1">
    <property type="entry name" value="DUF4371 DOMAIN-CONTAINING PROTEIN"/>
    <property type="match status" value="1"/>
</dbReference>
<gene>
    <name evidence="2" type="primary">ORF204659</name>
</gene>
<dbReference type="GO" id="GO:0003676">
    <property type="term" value="F:nucleic acid binding"/>
    <property type="evidence" value="ECO:0007669"/>
    <property type="project" value="InterPro"/>
</dbReference>
<dbReference type="PANTHER" id="PTHR33939">
    <property type="entry name" value="PROTEIN CBG22215"/>
    <property type="match status" value="1"/>
</dbReference>
<dbReference type="Pfam" id="PF13358">
    <property type="entry name" value="DDE_3"/>
    <property type="match status" value="1"/>
</dbReference>
<evidence type="ECO:0000259" key="1">
    <source>
        <dbReference type="Pfam" id="PF13358"/>
    </source>
</evidence>
<reference evidence="2" key="1">
    <citation type="submission" date="2014-12" db="EMBL/GenBank/DDBJ databases">
        <title>Insight into the proteome of Arion vulgaris.</title>
        <authorList>
            <person name="Aradska J."/>
            <person name="Bulat T."/>
            <person name="Smidak R."/>
            <person name="Sarate P."/>
            <person name="Gangsoo J."/>
            <person name="Sialana F."/>
            <person name="Bilban M."/>
            <person name="Lubec G."/>
        </authorList>
    </citation>
    <scope>NUCLEOTIDE SEQUENCE</scope>
    <source>
        <tissue evidence="2">Skin</tissue>
    </source>
</reference>
<evidence type="ECO:0000313" key="2">
    <source>
        <dbReference type="EMBL" id="CEK94947.1"/>
    </source>
</evidence>
<feature type="domain" description="Tc1-like transposase DDE" evidence="1">
    <location>
        <begin position="23"/>
        <end position="156"/>
    </location>
</feature>
<protein>
    <recommendedName>
        <fullName evidence="1">Tc1-like transposase DDE domain-containing protein</fullName>
    </recommendedName>
</protein>
<dbReference type="InterPro" id="IPR038717">
    <property type="entry name" value="Tc1-like_DDE_dom"/>
</dbReference>